<dbReference type="GO" id="GO:0098794">
    <property type="term" value="C:postsynapse"/>
    <property type="evidence" value="ECO:0007669"/>
    <property type="project" value="GOC"/>
</dbReference>
<keyword evidence="6" id="KW-0406">Ion transport</keyword>
<evidence type="ECO:0000313" key="14">
    <source>
        <dbReference type="Proteomes" id="UP000094527"/>
    </source>
</evidence>
<accession>A0A1D2NCG2</accession>
<dbReference type="GO" id="GO:0001614">
    <property type="term" value="F:purinergic nucleotide receptor activity"/>
    <property type="evidence" value="ECO:0007669"/>
    <property type="project" value="InterPro"/>
</dbReference>
<dbReference type="EMBL" id="LJIJ01000091">
    <property type="protein sequence ID" value="ODN02953.1"/>
    <property type="molecule type" value="Genomic_DNA"/>
</dbReference>
<evidence type="ECO:0000256" key="7">
    <source>
        <dbReference type="ARBA" id="ARBA00023136"/>
    </source>
</evidence>
<feature type="transmembrane region" description="Helical" evidence="12">
    <location>
        <begin position="411"/>
        <end position="432"/>
    </location>
</feature>
<dbReference type="Gene3D" id="2.60.490.10">
    <property type="entry name" value="atp-gated p2x4 ion channel domain"/>
    <property type="match status" value="2"/>
</dbReference>
<comment type="subcellular location">
    <subcellularLocation>
        <location evidence="1">Endomembrane system</location>
    </subcellularLocation>
</comment>
<dbReference type="STRING" id="48709.A0A1D2NCG2"/>
<keyword evidence="9" id="KW-1071">Ligand-gated ion channel</keyword>
<dbReference type="OMA" id="VEISWNC"/>
<gene>
    <name evidence="13" type="ORF">Ocin01_03714</name>
</gene>
<evidence type="ECO:0000256" key="6">
    <source>
        <dbReference type="ARBA" id="ARBA00023065"/>
    </source>
</evidence>
<dbReference type="GO" id="GO:0033198">
    <property type="term" value="P:response to ATP"/>
    <property type="evidence" value="ECO:0007669"/>
    <property type="project" value="InterPro"/>
</dbReference>
<dbReference type="InterPro" id="IPR027309">
    <property type="entry name" value="P2X_extracellular_dom_sf"/>
</dbReference>
<evidence type="ECO:0000256" key="9">
    <source>
        <dbReference type="ARBA" id="ARBA00023286"/>
    </source>
</evidence>
<evidence type="ECO:0000313" key="13">
    <source>
        <dbReference type="EMBL" id="ODN02953.1"/>
    </source>
</evidence>
<dbReference type="Gene3D" id="1.10.287.940">
    <property type="entry name" value="atp-gated p2x4 ion channel"/>
    <property type="match status" value="2"/>
</dbReference>
<evidence type="ECO:0000256" key="11">
    <source>
        <dbReference type="SAM" id="MobiDB-lite"/>
    </source>
</evidence>
<evidence type="ECO:0000256" key="5">
    <source>
        <dbReference type="ARBA" id="ARBA00022989"/>
    </source>
</evidence>
<evidence type="ECO:0000256" key="3">
    <source>
        <dbReference type="ARBA" id="ARBA00022448"/>
    </source>
</evidence>
<reference evidence="13 14" key="1">
    <citation type="journal article" date="2016" name="Genome Biol. Evol.">
        <title>Gene Family Evolution Reflects Adaptation to Soil Environmental Stressors in the Genome of the Collembolan Orchesella cincta.</title>
        <authorList>
            <person name="Faddeeva-Vakhrusheva A."/>
            <person name="Derks M.F."/>
            <person name="Anvar S.Y."/>
            <person name="Agamennone V."/>
            <person name="Suring W."/>
            <person name="Smit S."/>
            <person name="van Straalen N.M."/>
            <person name="Roelofs D."/>
        </authorList>
    </citation>
    <scope>NUCLEOTIDE SEQUENCE [LARGE SCALE GENOMIC DNA]</scope>
    <source>
        <tissue evidence="13">Mixed pool</tissue>
    </source>
</reference>
<evidence type="ECO:0000256" key="1">
    <source>
        <dbReference type="ARBA" id="ARBA00004308"/>
    </source>
</evidence>
<dbReference type="InterPro" id="IPR001429">
    <property type="entry name" value="P2X_purnocptor"/>
</dbReference>
<dbReference type="GO" id="GO:0005886">
    <property type="term" value="C:plasma membrane"/>
    <property type="evidence" value="ECO:0007669"/>
    <property type="project" value="InterPro"/>
</dbReference>
<dbReference type="NCBIfam" id="TIGR00863">
    <property type="entry name" value="P2X"/>
    <property type="match status" value="1"/>
</dbReference>
<feature type="transmembrane region" description="Helical" evidence="12">
    <location>
        <begin position="309"/>
        <end position="332"/>
    </location>
</feature>
<comment type="similarity">
    <text evidence="2">Belongs to the P2X receptor family.</text>
</comment>
<keyword evidence="5 12" id="KW-1133">Transmembrane helix</keyword>
<dbReference type="GO" id="GO:0004931">
    <property type="term" value="F:extracellularly ATP-gated monoatomic cation channel activity"/>
    <property type="evidence" value="ECO:0007669"/>
    <property type="project" value="InterPro"/>
</dbReference>
<organism evidence="13 14">
    <name type="scientific">Orchesella cincta</name>
    <name type="common">Springtail</name>
    <name type="synonym">Podura cincta</name>
    <dbReference type="NCBI Taxonomy" id="48709"/>
    <lineage>
        <taxon>Eukaryota</taxon>
        <taxon>Metazoa</taxon>
        <taxon>Ecdysozoa</taxon>
        <taxon>Arthropoda</taxon>
        <taxon>Hexapoda</taxon>
        <taxon>Collembola</taxon>
        <taxon>Entomobryomorpha</taxon>
        <taxon>Entomobryoidea</taxon>
        <taxon>Orchesellidae</taxon>
        <taxon>Orchesellinae</taxon>
        <taxon>Orchesella</taxon>
    </lineage>
</organism>
<dbReference type="FunFam" id="1.10.287.940:FF:000010">
    <property type="entry name" value="P2X receptor E"/>
    <property type="match status" value="1"/>
</dbReference>
<keyword evidence="8" id="KW-0675">Receptor</keyword>
<evidence type="ECO:0000256" key="4">
    <source>
        <dbReference type="ARBA" id="ARBA00022692"/>
    </source>
</evidence>
<evidence type="ECO:0000256" key="10">
    <source>
        <dbReference type="ARBA" id="ARBA00023303"/>
    </source>
</evidence>
<feature type="transmembrane region" description="Helical" evidence="12">
    <location>
        <begin position="678"/>
        <end position="701"/>
    </location>
</feature>
<proteinExistence type="inferred from homology"/>
<protein>
    <submittedName>
        <fullName evidence="13">P2X purinoceptor 4</fullName>
    </submittedName>
</protein>
<dbReference type="Proteomes" id="UP000094527">
    <property type="component" value="Unassembled WGS sequence"/>
</dbReference>
<evidence type="ECO:0000256" key="2">
    <source>
        <dbReference type="ARBA" id="ARBA00009848"/>
    </source>
</evidence>
<dbReference type="PANTHER" id="PTHR10125">
    <property type="entry name" value="P2X PURINOCEPTOR"/>
    <property type="match status" value="1"/>
</dbReference>
<dbReference type="GO" id="GO:0070588">
    <property type="term" value="P:calcium ion transmembrane transport"/>
    <property type="evidence" value="ECO:0007669"/>
    <property type="project" value="TreeGrafter"/>
</dbReference>
<comment type="caution">
    <text evidence="13">The sequence shown here is derived from an EMBL/GenBank/DDBJ whole genome shotgun (WGS) entry which is preliminary data.</text>
</comment>
<keyword evidence="3" id="KW-0813">Transport</keyword>
<dbReference type="InterPro" id="IPR059116">
    <property type="entry name" value="P2X_receptor"/>
</dbReference>
<name>A0A1D2NCG2_ORCCI</name>
<dbReference type="OrthoDB" id="494673at2759"/>
<sequence>MEFAIVWKKGYQETCPVTSAVTTKVKGVVYTNLTRQQLGVPANYSPLYERIWDPTDYTIPTSGGEYGEYGGFFITTNVIITPNQTRGQCPEDYKIEGAVCTDDSHCPMGDSLPVGNGVFTGKCVDSTRSANKTCEIFAWCPVELDDPPLHGKKALLEGSKNFTVLIKNVIEFPKFGSKYKRRNILEKSNTSYLQSCIYNTESDPFCPVFRIGDIVEAAGHNFSQVAKKGAVVEVEISWNCDLDFSFMEYCRPKYSFERMDSPEALISPGWNFRTAEYHEENRRTLFKRYGIKFLVKVSGQAGKFNLVPLLINLGSGLALLGLATIFCDILVLRCMKNRRYYQDKKYLVIRAPDAFDVLPEDGHDSESNNHRDLRSANDFIEGNEMGCIRRAVSGFFEYKTPKTLRIKSKKLSMIHLLLQLLILCYIIGYVIVQQKGYQIDSPITFAVTTKVKGVIFTNFTSDELGVPPADLPLYNRIWDPTDYIIPPSGGAHGDFFILTNVVITPGQVRGVCPEEEDLEDARCTQDSDCPAGSSHPVGNGIYTGKCVLGPTNKFKTCEVRAWCPVEVDQLPLGGKRALLEGSRNSTVLIKNSIEFPYFGPEYKRRNILESSSTHDLEKCIHHPKDDPFCPIFPEISPGWNFRSGKYHEENRRTLYKNYGIKFLVEVRGYARKFNIIPLLVHLASCIALLKFATYLCDIFLLKLMTHRQFYKDSKFVDVESPEPVNKDNQRNGDTPPIATESAGDTANHTDVSSVEILAVKDSQVQN</sequence>
<dbReference type="PANTHER" id="PTHR10125:SF31">
    <property type="entry name" value="P2X RECEPTOR E"/>
    <property type="match status" value="1"/>
</dbReference>
<evidence type="ECO:0000256" key="12">
    <source>
        <dbReference type="SAM" id="Phobius"/>
    </source>
</evidence>
<keyword evidence="7 12" id="KW-0472">Membrane</keyword>
<evidence type="ECO:0000256" key="8">
    <source>
        <dbReference type="ARBA" id="ARBA00023170"/>
    </source>
</evidence>
<dbReference type="PRINTS" id="PR01307">
    <property type="entry name" value="P2XRECEPTOR"/>
</dbReference>
<keyword evidence="10" id="KW-0407">Ion channel</keyword>
<dbReference type="AlphaFoldDB" id="A0A1D2NCG2"/>
<dbReference type="GO" id="GO:0012505">
    <property type="term" value="C:endomembrane system"/>
    <property type="evidence" value="ECO:0007669"/>
    <property type="project" value="UniProtKB-SubCell"/>
</dbReference>
<dbReference type="Pfam" id="PF00864">
    <property type="entry name" value="P2X_receptor"/>
    <property type="match status" value="3"/>
</dbReference>
<feature type="region of interest" description="Disordered" evidence="11">
    <location>
        <begin position="720"/>
        <end position="750"/>
    </location>
</feature>
<keyword evidence="14" id="KW-1185">Reference proteome</keyword>
<keyword evidence="4 12" id="KW-0812">Transmembrane</keyword>